<keyword evidence="4" id="KW-1185">Reference proteome</keyword>
<evidence type="ECO:0000313" key="3">
    <source>
        <dbReference type="EMBL" id="MFL0251236.1"/>
    </source>
</evidence>
<feature type="coiled-coil region" evidence="1">
    <location>
        <begin position="150"/>
        <end position="177"/>
    </location>
</feature>
<comment type="caution">
    <text evidence="3">The sequence shown here is derived from an EMBL/GenBank/DDBJ whole genome shotgun (WGS) entry which is preliminary data.</text>
</comment>
<proteinExistence type="predicted"/>
<evidence type="ECO:0000256" key="1">
    <source>
        <dbReference type="SAM" id="Coils"/>
    </source>
</evidence>
<dbReference type="EMBL" id="JBJIAA010000009">
    <property type="protein sequence ID" value="MFL0251236.1"/>
    <property type="molecule type" value="Genomic_DNA"/>
</dbReference>
<dbReference type="Proteomes" id="UP001623592">
    <property type="component" value="Unassembled WGS sequence"/>
</dbReference>
<keyword evidence="1" id="KW-0175">Coiled coil</keyword>
<organism evidence="3 4">
    <name type="scientific">Clostridium neuense</name>
    <dbReference type="NCBI Taxonomy" id="1728934"/>
    <lineage>
        <taxon>Bacteria</taxon>
        <taxon>Bacillati</taxon>
        <taxon>Bacillota</taxon>
        <taxon>Clostridia</taxon>
        <taxon>Eubacteriales</taxon>
        <taxon>Clostridiaceae</taxon>
        <taxon>Clostridium</taxon>
    </lineage>
</organism>
<evidence type="ECO:0000256" key="2">
    <source>
        <dbReference type="SAM" id="Phobius"/>
    </source>
</evidence>
<reference evidence="3 4" key="1">
    <citation type="submission" date="2024-11" db="EMBL/GenBank/DDBJ databases">
        <authorList>
            <person name="Heng Y.C."/>
            <person name="Lim A.C.H."/>
            <person name="Lee J.K.Y."/>
            <person name="Kittelmann S."/>
        </authorList>
    </citation>
    <scope>NUCLEOTIDE SEQUENCE [LARGE SCALE GENOMIC DNA]</scope>
    <source>
        <strain evidence="3 4">WILCCON 0114</strain>
    </source>
</reference>
<keyword evidence="2" id="KW-0812">Transmembrane</keyword>
<sequence>MISNNTLMLISVLGVTFGVLGTMLGIVPYLKKKNVNLDGTIKELNDKGEIAKAVADELKPILPKSAQAVIEIIEKWAPIAAGKAEQLYHAGDIQKDDRAQIAENVVISILKEMSITIDDNKKELIDAAIKNAVNELGHKIPTEAEKATQFAKIQEENNQLKTKNLQLQQTVNQINATTAIVVK</sequence>
<feature type="transmembrane region" description="Helical" evidence="2">
    <location>
        <begin position="6"/>
        <end position="30"/>
    </location>
</feature>
<keyword evidence="2" id="KW-1133">Transmembrane helix</keyword>
<evidence type="ECO:0000313" key="4">
    <source>
        <dbReference type="Proteomes" id="UP001623592"/>
    </source>
</evidence>
<dbReference type="RefSeq" id="WP_406787889.1">
    <property type="nucleotide sequence ID" value="NZ_JBJIAA010000009.1"/>
</dbReference>
<keyword evidence="2" id="KW-0472">Membrane</keyword>
<gene>
    <name evidence="3" type="ORF">ACJDT4_12440</name>
</gene>
<name>A0ABW8TFY3_9CLOT</name>
<accession>A0ABW8TFY3</accession>
<protein>
    <submittedName>
        <fullName evidence="3">Uncharacterized protein</fullName>
    </submittedName>
</protein>